<evidence type="ECO:0000256" key="1">
    <source>
        <dbReference type="ARBA" id="ARBA00023125"/>
    </source>
</evidence>
<dbReference type="GO" id="GO:0003677">
    <property type="term" value="F:DNA binding"/>
    <property type="evidence" value="ECO:0007669"/>
    <property type="project" value="UniProtKB-KW"/>
</dbReference>
<proteinExistence type="predicted"/>
<name>A0A088FSC8_XANCI</name>
<evidence type="ECO:0000259" key="2">
    <source>
        <dbReference type="Pfam" id="PF13495"/>
    </source>
</evidence>
<sequence length="138" mass="15400">MTPPTPKLLDQVRGRLRLRHYSLRTEQAYVSWIRRFILANGQRHAGQMGQVEGEAFLTELATRGQVSAGTQEVARLLTMLEGNCRLVAGLLYVSGMRLLECLRLRSKAMDIVRGEIAVRDGWDASICGMWSAGRAQPS</sequence>
<dbReference type="InterPro" id="IPR010998">
    <property type="entry name" value="Integrase_recombinase_N"/>
</dbReference>
<keyword evidence="1" id="KW-0238">DNA-binding</keyword>
<protein>
    <submittedName>
        <fullName evidence="3">Integrase</fullName>
    </submittedName>
</protein>
<dbReference type="EMBL" id="KF991093">
    <property type="protein sequence ID" value="AIM47989.1"/>
    <property type="molecule type" value="Genomic_DNA"/>
</dbReference>
<gene>
    <name evidence="3" type="primary">intI</name>
</gene>
<dbReference type="GO" id="GO:0015074">
    <property type="term" value="P:DNA integration"/>
    <property type="evidence" value="ECO:0007669"/>
    <property type="project" value="InterPro"/>
</dbReference>
<dbReference type="SUPFAM" id="SSF56349">
    <property type="entry name" value="DNA breaking-rejoining enzymes"/>
    <property type="match status" value="1"/>
</dbReference>
<dbReference type="Gene3D" id="1.10.150.130">
    <property type="match status" value="1"/>
</dbReference>
<dbReference type="AlphaFoldDB" id="A0A088FSC8"/>
<dbReference type="InterPro" id="IPR004107">
    <property type="entry name" value="Integrase_SAM-like_N"/>
</dbReference>
<reference evidence="3" key="1">
    <citation type="journal article" date="2014" name="Appl. Environ. Microbiol.">
        <title>Genomic insights into the evolutionary origin of Xanthomonas axonopodis pv. citri and its ecological relatives.</title>
        <authorList>
            <person name="Midha S."/>
            <person name="Patil P.B."/>
        </authorList>
    </citation>
    <scope>NUCLEOTIDE SEQUENCE</scope>
    <source>
        <strain evidence="3">LMG941</strain>
    </source>
</reference>
<evidence type="ECO:0000313" key="3">
    <source>
        <dbReference type="EMBL" id="AIM47989.1"/>
    </source>
</evidence>
<feature type="domain" description="Integrase SAM-like N-terminal" evidence="2">
    <location>
        <begin position="8"/>
        <end position="75"/>
    </location>
</feature>
<dbReference type="InterPro" id="IPR011010">
    <property type="entry name" value="DNA_brk_join_enz"/>
</dbReference>
<organism evidence="3">
    <name type="scientific">Xanthomonas citri pv. mangiferaeindicae</name>
    <name type="common">agent of mango bacterial black spot</name>
    <dbReference type="NCBI Taxonomy" id="454594"/>
    <lineage>
        <taxon>Bacteria</taxon>
        <taxon>Pseudomonadati</taxon>
        <taxon>Pseudomonadota</taxon>
        <taxon>Gammaproteobacteria</taxon>
        <taxon>Lysobacterales</taxon>
        <taxon>Lysobacteraceae</taxon>
        <taxon>Xanthomonas</taxon>
    </lineage>
</organism>
<dbReference type="Pfam" id="PF13495">
    <property type="entry name" value="Phage_int_SAM_4"/>
    <property type="match status" value="1"/>
</dbReference>
<accession>A0A088FSC8</accession>